<gene>
    <name evidence="1" type="ORF">PL78_18030</name>
</gene>
<protein>
    <submittedName>
        <fullName evidence="1">Uncharacterized protein</fullName>
    </submittedName>
</protein>
<keyword evidence="2" id="KW-1185">Reference proteome</keyword>
<reference evidence="2" key="1">
    <citation type="journal article" date="2016" name="Toxins">
        <title>The Draft Genome Sequence of the Yersinia entomophaga Entomopathogenic Type Strain MH96T.</title>
        <authorList>
            <person name="Hurst M.R."/>
            <person name="Beattie A."/>
            <person name="Altermann E."/>
            <person name="Moraga R.M."/>
            <person name="Harper L.A."/>
            <person name="Calder J."/>
            <person name="Laugraud A."/>
        </authorList>
    </citation>
    <scope>NUCLEOTIDE SEQUENCE [LARGE SCALE GENOMIC DNA]</scope>
    <source>
        <strain evidence="2">MH96</strain>
    </source>
</reference>
<dbReference type="Proteomes" id="UP000266744">
    <property type="component" value="Chromosome"/>
</dbReference>
<name>A0ABN4PXG0_YERET</name>
<sequence length="60" mass="6650">MHQIEALVQRQNAATLLPAAPLLLGSITKMGLSDLCYLTNFSWKFYLSIRNIGESALVVK</sequence>
<organism evidence="1 2">
    <name type="scientific">Yersinia entomophaga</name>
    <dbReference type="NCBI Taxonomy" id="935293"/>
    <lineage>
        <taxon>Bacteria</taxon>
        <taxon>Pseudomonadati</taxon>
        <taxon>Pseudomonadota</taxon>
        <taxon>Gammaproteobacteria</taxon>
        <taxon>Enterobacterales</taxon>
        <taxon>Yersiniaceae</taxon>
        <taxon>Yersinia</taxon>
    </lineage>
</organism>
<dbReference type="EMBL" id="CP010029">
    <property type="protein sequence ID" value="ANI31706.1"/>
    <property type="molecule type" value="Genomic_DNA"/>
</dbReference>
<accession>A0ABN4PXG0</accession>
<evidence type="ECO:0000313" key="2">
    <source>
        <dbReference type="Proteomes" id="UP000266744"/>
    </source>
</evidence>
<proteinExistence type="predicted"/>
<evidence type="ECO:0000313" key="1">
    <source>
        <dbReference type="EMBL" id="ANI31706.1"/>
    </source>
</evidence>